<evidence type="ECO:0000256" key="3">
    <source>
        <dbReference type="ARBA" id="ARBA00015325"/>
    </source>
</evidence>
<dbReference type="PANTHER" id="PTHR12428:SF65">
    <property type="entry name" value="CYTOCHROME C OXIDASE ASSEMBLY PROTEIN COX18, MITOCHONDRIAL"/>
    <property type="match status" value="1"/>
</dbReference>
<evidence type="ECO:0000256" key="8">
    <source>
        <dbReference type="ARBA" id="ARBA00022989"/>
    </source>
</evidence>
<keyword evidence="9 13" id="KW-0472">Membrane</keyword>
<evidence type="ECO:0000259" key="14">
    <source>
        <dbReference type="Pfam" id="PF02096"/>
    </source>
</evidence>
<dbReference type="NCBIfam" id="TIGR03593">
    <property type="entry name" value="yidC_nterm"/>
    <property type="match status" value="1"/>
</dbReference>
<feature type="transmembrane region" description="Helical" evidence="13">
    <location>
        <begin position="6"/>
        <end position="26"/>
    </location>
</feature>
<keyword evidence="5 13" id="KW-1003">Cell membrane</keyword>
<evidence type="ECO:0000256" key="2">
    <source>
        <dbReference type="ARBA" id="ARBA00010527"/>
    </source>
</evidence>
<comment type="function">
    <text evidence="13">Required for the insertion and/or proper folding and/or complex formation of integral membrane proteins into the membrane. Involved in integration of membrane proteins that insert both dependently and independently of the Sec translocase complex, as well as at least some lipoproteins. Aids folding of multispanning membrane proteins.</text>
</comment>
<keyword evidence="10 13" id="KW-0143">Chaperone</keyword>
<protein>
    <recommendedName>
        <fullName evidence="3 13">Membrane protein insertase YidC</fullName>
    </recommendedName>
    <alternativeName>
        <fullName evidence="12 13">Foldase YidC</fullName>
    </alternativeName>
    <alternativeName>
        <fullName evidence="11 13">Membrane integrase YidC</fullName>
    </alternativeName>
    <alternativeName>
        <fullName evidence="13">Membrane protein YidC</fullName>
    </alternativeName>
</protein>
<comment type="caution">
    <text evidence="16">The sequence shown here is derived from an EMBL/GenBank/DDBJ whole genome shotgun (WGS) entry which is preliminary data.</text>
</comment>
<dbReference type="HAMAP" id="MF_01810">
    <property type="entry name" value="YidC_type1"/>
    <property type="match status" value="1"/>
</dbReference>
<dbReference type="NCBIfam" id="NF002353">
    <property type="entry name" value="PRK01318.1-4"/>
    <property type="match status" value="1"/>
</dbReference>
<evidence type="ECO:0000256" key="4">
    <source>
        <dbReference type="ARBA" id="ARBA00022448"/>
    </source>
</evidence>
<evidence type="ECO:0000256" key="13">
    <source>
        <dbReference type="HAMAP-Rule" id="MF_01810"/>
    </source>
</evidence>
<dbReference type="InterPro" id="IPR019998">
    <property type="entry name" value="Membr_insert_YidC"/>
</dbReference>
<keyword evidence="7 13" id="KW-0653">Protein transport</keyword>
<dbReference type="GO" id="GO:0051205">
    <property type="term" value="P:protein insertion into membrane"/>
    <property type="evidence" value="ECO:0007669"/>
    <property type="project" value="TreeGrafter"/>
</dbReference>
<organism evidence="16 17">
    <name type="scientific">Hyphomonas hirschiana VP5</name>
    <dbReference type="NCBI Taxonomy" id="1280951"/>
    <lineage>
        <taxon>Bacteria</taxon>
        <taxon>Pseudomonadati</taxon>
        <taxon>Pseudomonadota</taxon>
        <taxon>Alphaproteobacteria</taxon>
        <taxon>Hyphomonadales</taxon>
        <taxon>Hyphomonadaceae</taxon>
        <taxon>Hyphomonas</taxon>
    </lineage>
</organism>
<evidence type="ECO:0000256" key="10">
    <source>
        <dbReference type="ARBA" id="ARBA00023186"/>
    </source>
</evidence>
<dbReference type="InterPro" id="IPR001708">
    <property type="entry name" value="YidC/ALB3/OXA1/COX18"/>
</dbReference>
<feature type="transmembrane region" description="Helical" evidence="13">
    <location>
        <begin position="438"/>
        <end position="459"/>
    </location>
</feature>
<dbReference type="CDD" id="cd20070">
    <property type="entry name" value="5TM_YidC_Alb3"/>
    <property type="match status" value="1"/>
</dbReference>
<dbReference type="InterPro" id="IPR028053">
    <property type="entry name" value="Membr_insert_YidC_N"/>
</dbReference>
<comment type="similarity">
    <text evidence="2 13">Belongs to the OXA1/ALB3/YidC family. Type 1 subfamily.</text>
</comment>
<dbReference type="GO" id="GO:0015031">
    <property type="term" value="P:protein transport"/>
    <property type="evidence" value="ECO:0007669"/>
    <property type="project" value="UniProtKB-KW"/>
</dbReference>
<feature type="transmembrane region" description="Helical" evidence="13">
    <location>
        <begin position="375"/>
        <end position="397"/>
    </location>
</feature>
<comment type="subunit">
    <text evidence="13">Interacts with the Sec translocase complex via SecD. Specifically interacts with transmembrane segments of nascent integral membrane proteins during membrane integration.</text>
</comment>
<dbReference type="PANTHER" id="PTHR12428">
    <property type="entry name" value="OXA1"/>
    <property type="match status" value="1"/>
</dbReference>
<proteinExistence type="inferred from homology"/>
<evidence type="ECO:0000256" key="5">
    <source>
        <dbReference type="ARBA" id="ARBA00022475"/>
    </source>
</evidence>
<evidence type="ECO:0000256" key="11">
    <source>
        <dbReference type="ARBA" id="ARBA00033245"/>
    </source>
</evidence>
<dbReference type="GO" id="GO:0005886">
    <property type="term" value="C:plasma membrane"/>
    <property type="evidence" value="ECO:0007669"/>
    <property type="project" value="UniProtKB-SubCell"/>
</dbReference>
<dbReference type="GO" id="GO:0032977">
    <property type="term" value="F:membrane insertase activity"/>
    <property type="evidence" value="ECO:0007669"/>
    <property type="project" value="InterPro"/>
</dbReference>
<evidence type="ECO:0000256" key="1">
    <source>
        <dbReference type="ARBA" id="ARBA00004429"/>
    </source>
</evidence>
<comment type="subcellular location">
    <subcellularLocation>
        <location evidence="1">Cell inner membrane</location>
        <topology evidence="1">Multi-pass membrane protein</topology>
    </subcellularLocation>
    <subcellularLocation>
        <location evidence="13">Cell membrane</location>
        <topology evidence="13">Multi-pass membrane protein</topology>
    </subcellularLocation>
</comment>
<gene>
    <name evidence="13" type="primary">yidC</name>
    <name evidence="16" type="ORF">HHI_05455</name>
</gene>
<evidence type="ECO:0000259" key="15">
    <source>
        <dbReference type="Pfam" id="PF14849"/>
    </source>
</evidence>
<feature type="domain" description="Membrane insertase YidC/Oxa/ALB C-terminal" evidence="14">
    <location>
        <begin position="376"/>
        <end position="582"/>
    </location>
</feature>
<dbReference type="NCBIfam" id="TIGR03592">
    <property type="entry name" value="yidC_oxa1_cterm"/>
    <property type="match status" value="1"/>
</dbReference>
<dbReference type="PRINTS" id="PR01900">
    <property type="entry name" value="YIDCPROTEIN"/>
</dbReference>
<evidence type="ECO:0000256" key="9">
    <source>
        <dbReference type="ARBA" id="ARBA00023136"/>
    </source>
</evidence>
<evidence type="ECO:0000313" key="17">
    <source>
        <dbReference type="Proteomes" id="UP000025061"/>
    </source>
</evidence>
<keyword evidence="17" id="KW-1185">Reference proteome</keyword>
<evidence type="ECO:0000256" key="7">
    <source>
        <dbReference type="ARBA" id="ARBA00022927"/>
    </source>
</evidence>
<dbReference type="Pfam" id="PF14849">
    <property type="entry name" value="YidC_periplas"/>
    <property type="match status" value="1"/>
</dbReference>
<dbReference type="CDD" id="cd19961">
    <property type="entry name" value="EcYidC-like_peri"/>
    <property type="match status" value="1"/>
</dbReference>
<dbReference type="EMBL" id="ARYI01000003">
    <property type="protein sequence ID" value="KCZ95577.1"/>
    <property type="molecule type" value="Genomic_DNA"/>
</dbReference>
<reference evidence="16 17" key="1">
    <citation type="submission" date="2013-04" db="EMBL/GenBank/DDBJ databases">
        <title>Hyphomonas hirschiana VP5 Genome Sequencing.</title>
        <authorList>
            <person name="Lai Q."/>
            <person name="Shao Z."/>
        </authorList>
    </citation>
    <scope>NUCLEOTIDE SEQUENCE [LARGE SCALE GENOMIC DNA]</scope>
    <source>
        <strain evidence="16 17">VP5</strain>
    </source>
</reference>
<evidence type="ECO:0000256" key="12">
    <source>
        <dbReference type="ARBA" id="ARBA00033342"/>
    </source>
</evidence>
<dbReference type="Gene3D" id="2.70.98.90">
    <property type="match status" value="1"/>
</dbReference>
<dbReference type="Pfam" id="PF02096">
    <property type="entry name" value="60KD_IMP"/>
    <property type="match status" value="1"/>
</dbReference>
<accession>A0A059FYC4</accession>
<keyword evidence="8 13" id="KW-1133">Transmembrane helix</keyword>
<dbReference type="Proteomes" id="UP000025061">
    <property type="component" value="Unassembled WGS sequence"/>
</dbReference>
<dbReference type="InterPro" id="IPR028055">
    <property type="entry name" value="YidC/Oxa/ALB_C"/>
</dbReference>
<feature type="transmembrane region" description="Helical" evidence="13">
    <location>
        <begin position="549"/>
        <end position="568"/>
    </location>
</feature>
<evidence type="ECO:0000313" key="16">
    <source>
        <dbReference type="EMBL" id="KCZ95577.1"/>
    </source>
</evidence>
<dbReference type="RefSeq" id="WP_011645444.1">
    <property type="nucleotide sequence ID" value="NZ_ARYI01000003.1"/>
</dbReference>
<feature type="domain" description="Membrane insertase YidC N-terminal" evidence="15">
    <location>
        <begin position="73"/>
        <end position="364"/>
    </location>
</feature>
<dbReference type="AlphaFoldDB" id="A0A059FYC4"/>
<dbReference type="InterPro" id="IPR038221">
    <property type="entry name" value="YidC_periplasmic_sf"/>
</dbReference>
<dbReference type="PRINTS" id="PR00701">
    <property type="entry name" value="60KDINNERMP"/>
</dbReference>
<keyword evidence="6 13" id="KW-0812">Transmembrane</keyword>
<name>A0A059FYC4_9PROT</name>
<dbReference type="InterPro" id="IPR047196">
    <property type="entry name" value="YidC_ALB_C"/>
</dbReference>
<feature type="transmembrane region" description="Helical" evidence="13">
    <location>
        <begin position="505"/>
        <end position="528"/>
    </location>
</feature>
<dbReference type="PATRIC" id="fig|1280951.3.peg.1102"/>
<sequence>MEPQEQRNFLIAMAAMIAFVFLYQYFVMEPAQKRYEAEQAVAVAAEQAAVTDTGVAEILGPKSLEDALAEDGRVKFDANAVDGTIRLAGARIDDLSLKQFYTTVEREAEIRLLRPEATEGAYFGTYYWADGNALVAGRNSVWTQVGGDTLTTATPVTLRLETEGMTIDREISIDANYMFSFRDTLTNTSGAARTVRAIGSFERHGDWKRFLEITDPASATSGGPAHLGLMGVADGELRLQKYKPLMQSKKISGESGEGTFFSDEGGWWGLTDMYWMGALVPEQARPFTASVNRASLARGGPLEVRTEGAAIEVAPGASVTVENGLFAGAKQFEVLQGYEKSGLPRFVDAIDWGWAYFLTKPFFYVLHWLNGYLGSFGWSILAFTVLVKLPLVPLYNASFKSMAKLKKLQEPMKQLNERFAADPQRKQQELMKLYKEEGANPIGGCLPILFTIPIFYALYKTLYVSLEMRHAPFAYLKDLSAPDPTAIGNLFGLIPFWSGADVKSIPIIGIIIGIGILPILYGATMAALQSLSPPPPDKMQARIIMAMPIVFMFVFGGFAAGLVMYWVWSNVLTFIQQYIIMRMNGVETELGKFVATRLGLKKAQAE</sequence>
<dbReference type="OrthoDB" id="9780552at2"/>
<evidence type="ECO:0000256" key="6">
    <source>
        <dbReference type="ARBA" id="ARBA00022692"/>
    </source>
</evidence>
<keyword evidence="4 13" id="KW-0813">Transport</keyword>